<name>A0A1G4EC29_PLAVI</name>
<proteinExistence type="predicted"/>
<evidence type="ECO:0000313" key="1">
    <source>
        <dbReference type="EMBL" id="SCA81851.1"/>
    </source>
</evidence>
<gene>
    <name evidence="1" type="ORF">PVC01_000054200</name>
</gene>
<accession>A0A1G4EC29</accession>
<dbReference type="InterPro" id="IPR008780">
    <property type="entry name" value="Plasmodium_Vir"/>
</dbReference>
<reference evidence="1 2" key="1">
    <citation type="submission" date="2016-07" db="EMBL/GenBank/DDBJ databases">
        <authorList>
            <consortium name="Pathogen Informatics"/>
        </authorList>
    </citation>
    <scope>NUCLEOTIDE SEQUENCE [LARGE SCALE GENOMIC DNA]</scope>
</reference>
<dbReference type="VEuPathDB" id="PlasmoDB:PVPAM_000014700"/>
<dbReference type="EMBL" id="FLYI01000122">
    <property type="protein sequence ID" value="SCA81851.1"/>
    <property type="molecule type" value="Genomic_DNA"/>
</dbReference>
<protein>
    <submittedName>
        <fullName evidence="1">Vir protein, putative</fullName>
    </submittedName>
</protein>
<dbReference type="AlphaFoldDB" id="A0A1G4EC29"/>
<organism evidence="1 2">
    <name type="scientific">Plasmodium vivax</name>
    <name type="common">malaria parasite P. vivax</name>
    <dbReference type="NCBI Taxonomy" id="5855"/>
    <lineage>
        <taxon>Eukaryota</taxon>
        <taxon>Sar</taxon>
        <taxon>Alveolata</taxon>
        <taxon>Apicomplexa</taxon>
        <taxon>Aconoidasida</taxon>
        <taxon>Haemosporida</taxon>
        <taxon>Plasmodiidae</taxon>
        <taxon>Plasmodium</taxon>
        <taxon>Plasmodium (Plasmodium)</taxon>
    </lineage>
</organism>
<sequence>MTTPYTDKFYEELDKYDFVYDLPSCGFYSSLKVDNTHRSSPNQYCKSIQEGKHPDNCNLQSICINMENTLSQFGYEQCIKFLRNNNKCCDYLNYFIYSYIKSNDPCEDLDNLYAQLNKAKNVYFKSYSSCNIKKFDLNKEDFKKKKELYFHGDILYWIKEPDVFIKIDKTESFDKYLKKCYDIYTNIVQNYDCKSDKAFGSDLRVFRENFNTAMDYLKSKDIYISTYELKAPERSECALDNQTREGDDMDTDTQDATLNTRNIIRISTGITGGMSLLLFSLYKFTPFRYWLRRGSLRNKISQYNAEEKNHELFLNHSGYEHSNPNEIAYNVGYSS</sequence>
<dbReference type="Proteomes" id="UP000305196">
    <property type="component" value="Unassembled WGS sequence"/>
</dbReference>
<evidence type="ECO:0000313" key="2">
    <source>
        <dbReference type="Proteomes" id="UP000305196"/>
    </source>
</evidence>
<dbReference type="VEuPathDB" id="PlasmoDB:PVP01_0003500"/>
<dbReference type="Pfam" id="PF05795">
    <property type="entry name" value="Plasmodium_Vir"/>
    <property type="match status" value="1"/>
</dbReference>